<evidence type="ECO:0000313" key="2">
    <source>
        <dbReference type="Proteomes" id="UP000003741"/>
    </source>
</evidence>
<comment type="caution">
    <text evidence="1">The sequence shown here is derived from an EMBL/GenBank/DDBJ whole genome shotgun (WGS) entry which is preliminary data.</text>
</comment>
<organism evidence="1 2">
    <name type="scientific">Bacteroides cellulosilyticus CL02T12C19</name>
    <dbReference type="NCBI Taxonomy" id="997874"/>
    <lineage>
        <taxon>Bacteria</taxon>
        <taxon>Pseudomonadati</taxon>
        <taxon>Bacteroidota</taxon>
        <taxon>Bacteroidia</taxon>
        <taxon>Bacteroidales</taxon>
        <taxon>Bacteroidaceae</taxon>
        <taxon>Bacteroides</taxon>
    </lineage>
</organism>
<gene>
    <name evidence="1" type="ORF">HMPREF1062_00744</name>
</gene>
<name>I9R6I5_9BACE</name>
<evidence type="ECO:0008006" key="3">
    <source>
        <dbReference type="Google" id="ProtNLM"/>
    </source>
</evidence>
<dbReference type="OrthoDB" id="1327410at2"/>
<proteinExistence type="predicted"/>
<dbReference type="EMBL" id="AGXG01000014">
    <property type="protein sequence ID" value="EIY37623.1"/>
    <property type="molecule type" value="Genomic_DNA"/>
</dbReference>
<accession>I9R6I5</accession>
<dbReference type="PATRIC" id="fig|997874.3.peg.751"/>
<reference evidence="1 2" key="1">
    <citation type="submission" date="2012-02" db="EMBL/GenBank/DDBJ databases">
        <title>The Genome Sequence of Bacteroides cellulosilyticus CL02T12C19.</title>
        <authorList>
            <consortium name="The Broad Institute Genome Sequencing Platform"/>
            <person name="Earl A."/>
            <person name="Ward D."/>
            <person name="Feldgarden M."/>
            <person name="Gevers D."/>
            <person name="Zitomersky N.L."/>
            <person name="Coyne M.J."/>
            <person name="Comstock L.E."/>
            <person name="Young S.K."/>
            <person name="Zeng Q."/>
            <person name="Gargeya S."/>
            <person name="Fitzgerald M."/>
            <person name="Haas B."/>
            <person name="Abouelleil A."/>
            <person name="Alvarado L."/>
            <person name="Arachchi H.M."/>
            <person name="Berlin A."/>
            <person name="Chapman S.B."/>
            <person name="Gearin G."/>
            <person name="Goldberg J."/>
            <person name="Griggs A."/>
            <person name="Gujja S."/>
            <person name="Hansen M."/>
            <person name="Heiman D."/>
            <person name="Howarth C."/>
            <person name="Larimer J."/>
            <person name="Lui A."/>
            <person name="MacDonald P.J.P."/>
            <person name="McCowen C."/>
            <person name="Montmayeur A."/>
            <person name="Murphy C."/>
            <person name="Neiman D."/>
            <person name="Pearson M."/>
            <person name="Priest M."/>
            <person name="Roberts A."/>
            <person name="Saif S."/>
            <person name="Shea T."/>
            <person name="Sisk P."/>
            <person name="Stolte C."/>
            <person name="Sykes S."/>
            <person name="Wortman J."/>
            <person name="Nusbaum C."/>
            <person name="Birren B."/>
        </authorList>
    </citation>
    <scope>NUCLEOTIDE SEQUENCE [LARGE SCALE GENOMIC DNA]</scope>
    <source>
        <strain evidence="1 2">CL02T12C19</strain>
    </source>
</reference>
<keyword evidence="2" id="KW-1185">Reference proteome</keyword>
<dbReference type="Proteomes" id="UP000003741">
    <property type="component" value="Unassembled WGS sequence"/>
</dbReference>
<dbReference type="RefSeq" id="WP_007215702.1">
    <property type="nucleotide sequence ID" value="NZ_JH724085.1"/>
</dbReference>
<evidence type="ECO:0000313" key="1">
    <source>
        <dbReference type="EMBL" id="EIY37623.1"/>
    </source>
</evidence>
<sequence>MALKYDKLLNDYDKHCQRIAKSTTIRINETPAEKVRRMRHLEADYTRWFSYYFPNFAKKPCAWFHKRLANKVIENRHIRALAEWYRSAAKSVHIDMGIPLFLYLVKGDLHYMLLIGETEPKARKLLSSLQAQLQHNQRILNDYGQRFQYGDWADGDFTTVDGVKFTALGFMQSPRGAREDENRPDYIVIDDVDNKRHVNNDRLMREAIEFITEDVWGTFDTDPDATDRFIYANNNFHKNSITNRLHQLFLQKQQQALQDGDTTNYYLLKVCAVKNLNDFTPEWPEKADAAYWRKKFNDIPYRSFMREFMHVHIQDGAVFRHEDIVWGQMLPLKEYDGLCFYGDLSYKAAGDYKAMLLVGKIGRQYHIIHVYLRRGSRAKCAAWLYDLYEDLKLERFNISYVIEGLFAMDEFVNDFDTEGDERGYHIPVTADKRGKADKYDRVESTAGFFERHNVIFNILMQQNPDFITLVDQFLAFERGSQANDDGPDAWHGAQARLNKITFVDKFQPRTVSRAERRSKSKNNY</sequence>
<protein>
    <recommendedName>
        <fullName evidence="3">Terminase large subunit gp17-like C-terminal domain-containing protein</fullName>
    </recommendedName>
</protein>
<dbReference type="HOGENOM" id="CLU_029599_0_0_10"/>
<dbReference type="AlphaFoldDB" id="I9R6I5"/>